<reference evidence="1 2" key="1">
    <citation type="submission" date="2019-12" db="EMBL/GenBank/DDBJ databases">
        <authorList>
            <person name="Alioto T."/>
            <person name="Alioto T."/>
            <person name="Gomez Garrido J."/>
        </authorList>
    </citation>
    <scope>NUCLEOTIDE SEQUENCE [LARGE SCALE GENOMIC DNA]</scope>
</reference>
<proteinExistence type="predicted"/>
<evidence type="ECO:0000313" key="2">
    <source>
        <dbReference type="Proteomes" id="UP000594638"/>
    </source>
</evidence>
<evidence type="ECO:0000313" key="1">
    <source>
        <dbReference type="EMBL" id="CAA3029882.1"/>
    </source>
</evidence>
<dbReference type="EMBL" id="CACTIH010009336">
    <property type="protein sequence ID" value="CAA3029882.1"/>
    <property type="molecule type" value="Genomic_DNA"/>
</dbReference>
<sequence length="91" mass="10069">MCAILKAKAMTEAIHCRKASHLMASNPLSEDNPRRPRSVGKLVGQEMVILDENGVQQKANVNPDLGGGGRRDSDEMVILVAVVVRYCYCWR</sequence>
<accession>A0A8S0VDM9</accession>
<organism evidence="1 2">
    <name type="scientific">Olea europaea subsp. europaea</name>
    <dbReference type="NCBI Taxonomy" id="158383"/>
    <lineage>
        <taxon>Eukaryota</taxon>
        <taxon>Viridiplantae</taxon>
        <taxon>Streptophyta</taxon>
        <taxon>Embryophyta</taxon>
        <taxon>Tracheophyta</taxon>
        <taxon>Spermatophyta</taxon>
        <taxon>Magnoliopsida</taxon>
        <taxon>eudicotyledons</taxon>
        <taxon>Gunneridae</taxon>
        <taxon>Pentapetalae</taxon>
        <taxon>asterids</taxon>
        <taxon>lamiids</taxon>
        <taxon>Lamiales</taxon>
        <taxon>Oleaceae</taxon>
        <taxon>Oleeae</taxon>
        <taxon>Olea</taxon>
    </lineage>
</organism>
<keyword evidence="2" id="KW-1185">Reference proteome</keyword>
<protein>
    <submittedName>
        <fullName evidence="1">Oxalate-- ligase</fullName>
    </submittedName>
</protein>
<name>A0A8S0VDM9_OLEEU</name>
<comment type="caution">
    <text evidence="1">The sequence shown here is derived from an EMBL/GenBank/DDBJ whole genome shotgun (WGS) entry which is preliminary data.</text>
</comment>
<keyword evidence="1" id="KW-0436">Ligase</keyword>
<dbReference type="Proteomes" id="UP000594638">
    <property type="component" value="Unassembled WGS sequence"/>
</dbReference>
<dbReference type="GO" id="GO:0016874">
    <property type="term" value="F:ligase activity"/>
    <property type="evidence" value="ECO:0007669"/>
    <property type="project" value="UniProtKB-KW"/>
</dbReference>
<dbReference type="OrthoDB" id="3633556at2759"/>
<dbReference type="Gramene" id="OE9A047978T1">
    <property type="protein sequence ID" value="OE9A047978C1"/>
    <property type="gene ID" value="OE9A047978"/>
</dbReference>
<gene>
    <name evidence="1" type="ORF">OLEA9_A047978</name>
</gene>
<dbReference type="AlphaFoldDB" id="A0A8S0VDM9"/>